<proteinExistence type="predicted"/>
<dbReference type="InterPro" id="IPR052953">
    <property type="entry name" value="Ser-rich/MCO-related"/>
</dbReference>
<keyword evidence="5" id="KW-1185">Reference proteome</keyword>
<dbReference type="PANTHER" id="PTHR34883:SF15">
    <property type="entry name" value="EXTRACELLULAR SERINE-RICH PROTEIN"/>
    <property type="match status" value="1"/>
</dbReference>
<protein>
    <recommendedName>
        <fullName evidence="3">Phytocyanin domain-containing protein</fullName>
    </recommendedName>
</protein>
<dbReference type="Proteomes" id="UP001497453">
    <property type="component" value="Chromosome 3"/>
</dbReference>
<dbReference type="InterPro" id="IPR008972">
    <property type="entry name" value="Cupredoxin"/>
</dbReference>
<evidence type="ECO:0000256" key="2">
    <source>
        <dbReference type="SAM" id="SignalP"/>
    </source>
</evidence>
<organism evidence="4 5">
    <name type="scientific">Somion occarium</name>
    <dbReference type="NCBI Taxonomy" id="3059160"/>
    <lineage>
        <taxon>Eukaryota</taxon>
        <taxon>Fungi</taxon>
        <taxon>Dikarya</taxon>
        <taxon>Basidiomycota</taxon>
        <taxon>Agaricomycotina</taxon>
        <taxon>Agaricomycetes</taxon>
        <taxon>Polyporales</taxon>
        <taxon>Cerrenaceae</taxon>
        <taxon>Somion</taxon>
    </lineage>
</organism>
<evidence type="ECO:0000313" key="4">
    <source>
        <dbReference type="EMBL" id="CAL1704838.1"/>
    </source>
</evidence>
<evidence type="ECO:0000259" key="3">
    <source>
        <dbReference type="Pfam" id="PF02298"/>
    </source>
</evidence>
<evidence type="ECO:0000313" key="5">
    <source>
        <dbReference type="Proteomes" id="UP001497453"/>
    </source>
</evidence>
<evidence type="ECO:0000256" key="1">
    <source>
        <dbReference type="SAM" id="MobiDB-lite"/>
    </source>
</evidence>
<dbReference type="InterPro" id="IPR003245">
    <property type="entry name" value="Phytocyanin_dom"/>
</dbReference>
<gene>
    <name evidence="4" type="ORF">GFSPODELE1_LOCUS5164</name>
</gene>
<dbReference type="SUPFAM" id="SSF49503">
    <property type="entry name" value="Cupredoxins"/>
    <property type="match status" value="1"/>
</dbReference>
<feature type="signal peptide" evidence="2">
    <location>
        <begin position="1"/>
        <end position="20"/>
    </location>
</feature>
<dbReference type="Gene3D" id="2.60.40.420">
    <property type="entry name" value="Cupredoxins - blue copper proteins"/>
    <property type="match status" value="1"/>
</dbReference>
<keyword evidence="2" id="KW-0732">Signal</keyword>
<feature type="region of interest" description="Disordered" evidence="1">
    <location>
        <begin position="358"/>
        <end position="394"/>
    </location>
</feature>
<sequence length="415" mass="41656">MVFIAPFIGAVALFAGYASALPRPDSAVGQEVAVSAPNGIVLSDTAELASQLGTTAAAATTAAEATTTEASVAATTTAAYGGSSAYVASATVAATSSAYAPTVTYGSGSSGWGDSMSGSGYDSCVQQCVASFGAPAATYTPSATAASADSGNGGMTHTVIVAPTQGVLRYVPFAVNASVGDTVRFVWNANNHTVTKSSQLELCNKTSDSLFTSGTHDKGFTFDQVVNDTTPTFFFCNTPGHCQKGMFGIINPPNAAGANTSVGSMMPSIVSSTPDLSSMYSYTNSKTQGVAGANTWGQNIDVNKMPDWSHQYIAENVMYARTFMAQNPDVIQQDGSINMSTPAPLVFPADLSANNNAAAAPGSSASSAATNPSSTAASTSASVTPSSPVSNGARSTAVSGGVLAIVALAASFLVL</sequence>
<reference evidence="5" key="1">
    <citation type="submission" date="2024-04" db="EMBL/GenBank/DDBJ databases">
        <authorList>
            <person name="Shaw F."/>
            <person name="Minotto A."/>
        </authorList>
    </citation>
    <scope>NUCLEOTIDE SEQUENCE [LARGE SCALE GENOMIC DNA]</scope>
</reference>
<dbReference type="EMBL" id="OZ037946">
    <property type="protein sequence ID" value="CAL1704838.1"/>
    <property type="molecule type" value="Genomic_DNA"/>
</dbReference>
<accession>A0ABP1DAH5</accession>
<dbReference type="PANTHER" id="PTHR34883">
    <property type="entry name" value="SERINE-RICH PROTEIN, PUTATIVE-RELATED-RELATED"/>
    <property type="match status" value="1"/>
</dbReference>
<name>A0ABP1DAH5_9APHY</name>
<feature type="chain" id="PRO_5045666306" description="Phytocyanin domain-containing protein" evidence="2">
    <location>
        <begin position="21"/>
        <end position="415"/>
    </location>
</feature>
<feature type="domain" description="Phytocyanin" evidence="3">
    <location>
        <begin position="178"/>
        <end position="246"/>
    </location>
</feature>
<feature type="compositionally biased region" description="Low complexity" evidence="1">
    <location>
        <begin position="358"/>
        <end position="390"/>
    </location>
</feature>
<dbReference type="Pfam" id="PF02298">
    <property type="entry name" value="Cu_bind_like"/>
    <property type="match status" value="1"/>
</dbReference>